<feature type="compositionally biased region" description="Basic and acidic residues" evidence="1">
    <location>
        <begin position="281"/>
        <end position="298"/>
    </location>
</feature>
<dbReference type="RefSeq" id="WP_133203255.1">
    <property type="nucleotide sequence ID" value="NZ_SMRU01000005.1"/>
</dbReference>
<dbReference type="EMBL" id="SMRU01000005">
    <property type="protein sequence ID" value="TDF99070.1"/>
    <property type="molecule type" value="Genomic_DNA"/>
</dbReference>
<dbReference type="Proteomes" id="UP000295511">
    <property type="component" value="Unassembled WGS sequence"/>
</dbReference>
<name>A0A4R5KVT6_9MICC</name>
<reference evidence="2 3" key="1">
    <citation type="submission" date="2019-03" db="EMBL/GenBank/DDBJ databases">
        <title>Whole genome sequence of Arthrobacter sp JH1-1.</title>
        <authorList>
            <person name="Trinh H.N."/>
        </authorList>
    </citation>
    <scope>NUCLEOTIDE SEQUENCE [LARGE SCALE GENOMIC DNA]</scope>
    <source>
        <strain evidence="2 3">JH1-1</strain>
    </source>
</reference>
<dbReference type="OrthoDB" id="3541690at2"/>
<evidence type="ECO:0000256" key="1">
    <source>
        <dbReference type="SAM" id="MobiDB-lite"/>
    </source>
</evidence>
<feature type="compositionally biased region" description="Basic and acidic residues" evidence="1">
    <location>
        <begin position="191"/>
        <end position="237"/>
    </location>
</feature>
<dbReference type="AlphaFoldDB" id="A0A4R5KVT6"/>
<gene>
    <name evidence="2" type="ORF">E1809_05710</name>
</gene>
<comment type="caution">
    <text evidence="2">The sequence shown here is derived from an EMBL/GenBank/DDBJ whole genome shotgun (WGS) entry which is preliminary data.</text>
</comment>
<evidence type="ECO:0000313" key="3">
    <source>
        <dbReference type="Proteomes" id="UP000295511"/>
    </source>
</evidence>
<sequence length="298" mass="31869">MEDLAGIAVELYTLVPSAFTAARSARAKDAKSSGDKELAQQITRLPKPSTSAWAVNLLVRNRAKEFAGVLELGTALVAATEQQDAERLRALGQQRPRVLAAAVEQARNAAEGQGVKVSGAAAMEVEATLRAAMSDPGAAGAVRSGRLVRALSTDGIEAVDLTDAVAVPDSLMEPLPVPSVPSPVEAPDDGGPERVRAEREREREKARAALAEAERTAEEADVELAKAEREKDEAMRRGERLAADVKAAKDRLAALQQELASTEWAVTMAERNRRVAARLASQERRTAETARRRLEGLL</sequence>
<feature type="region of interest" description="Disordered" evidence="1">
    <location>
        <begin position="172"/>
        <end position="237"/>
    </location>
</feature>
<proteinExistence type="predicted"/>
<accession>A0A4R5KVT6</accession>
<organism evidence="2 3">
    <name type="scientific">Arthrobacter terricola</name>
    <dbReference type="NCBI Taxonomy" id="2547396"/>
    <lineage>
        <taxon>Bacteria</taxon>
        <taxon>Bacillati</taxon>
        <taxon>Actinomycetota</taxon>
        <taxon>Actinomycetes</taxon>
        <taxon>Micrococcales</taxon>
        <taxon>Micrococcaceae</taxon>
        <taxon>Arthrobacter</taxon>
    </lineage>
</organism>
<protein>
    <submittedName>
        <fullName evidence="2">Uncharacterized protein</fullName>
    </submittedName>
</protein>
<feature type="region of interest" description="Disordered" evidence="1">
    <location>
        <begin position="278"/>
        <end position="298"/>
    </location>
</feature>
<evidence type="ECO:0000313" key="2">
    <source>
        <dbReference type="EMBL" id="TDF99070.1"/>
    </source>
</evidence>
<keyword evidence="3" id="KW-1185">Reference proteome</keyword>